<feature type="domain" description="YdbS-like PH" evidence="2">
    <location>
        <begin position="417"/>
        <end position="491"/>
    </location>
</feature>
<gene>
    <name evidence="3" type="ORF">SAMN05421810_104313</name>
</gene>
<dbReference type="EMBL" id="FOWW01000004">
    <property type="protein sequence ID" value="SFQ05218.1"/>
    <property type="molecule type" value="Genomic_DNA"/>
</dbReference>
<dbReference type="PANTHER" id="PTHR34473">
    <property type="entry name" value="UPF0699 TRANSMEMBRANE PROTEIN YDBS"/>
    <property type="match status" value="1"/>
</dbReference>
<feature type="transmembrane region" description="Helical" evidence="1">
    <location>
        <begin position="42"/>
        <end position="62"/>
    </location>
</feature>
<keyword evidence="1" id="KW-0472">Membrane</keyword>
<dbReference type="RefSeq" id="WP_092530683.1">
    <property type="nucleotide sequence ID" value="NZ_FOWW01000004.1"/>
</dbReference>
<reference evidence="4" key="1">
    <citation type="submission" date="2016-10" db="EMBL/GenBank/DDBJ databases">
        <authorList>
            <person name="Varghese N."/>
            <person name="Submissions S."/>
        </authorList>
    </citation>
    <scope>NUCLEOTIDE SEQUENCE [LARGE SCALE GENOMIC DNA]</scope>
    <source>
        <strain evidence="4">CGMCC 4.5579</strain>
    </source>
</reference>
<dbReference type="PIRSF" id="PIRSF026631">
    <property type="entry name" value="UCP026631"/>
    <property type="match status" value="1"/>
</dbReference>
<accession>A0A1I5VCD6</accession>
<keyword evidence="4" id="KW-1185">Reference proteome</keyword>
<name>A0A1I5VCD6_9PSEU</name>
<dbReference type="InterPro" id="IPR014529">
    <property type="entry name" value="UCP026631"/>
</dbReference>
<dbReference type="Pfam" id="PF03703">
    <property type="entry name" value="bPH_2"/>
    <property type="match status" value="2"/>
</dbReference>
<feature type="transmembrane region" description="Helical" evidence="1">
    <location>
        <begin position="185"/>
        <end position="207"/>
    </location>
</feature>
<dbReference type="OrthoDB" id="4121259at2"/>
<dbReference type="Proteomes" id="UP000198727">
    <property type="component" value="Unassembled WGS sequence"/>
</dbReference>
<organism evidence="3 4">
    <name type="scientific">Amycolatopsis arida</name>
    <dbReference type="NCBI Taxonomy" id="587909"/>
    <lineage>
        <taxon>Bacteria</taxon>
        <taxon>Bacillati</taxon>
        <taxon>Actinomycetota</taxon>
        <taxon>Actinomycetes</taxon>
        <taxon>Pseudonocardiales</taxon>
        <taxon>Pseudonocardiaceae</taxon>
        <taxon>Amycolatopsis</taxon>
    </lineage>
</organism>
<dbReference type="STRING" id="587909.SAMN05421810_104313"/>
<evidence type="ECO:0000313" key="4">
    <source>
        <dbReference type="Proteomes" id="UP000198727"/>
    </source>
</evidence>
<keyword evidence="1" id="KW-1133">Transmembrane helix</keyword>
<evidence type="ECO:0000259" key="2">
    <source>
        <dbReference type="Pfam" id="PF03703"/>
    </source>
</evidence>
<dbReference type="PANTHER" id="PTHR34473:SF2">
    <property type="entry name" value="UPF0699 TRANSMEMBRANE PROTEIN YDBT"/>
    <property type="match status" value="1"/>
</dbReference>
<dbReference type="InterPro" id="IPR005182">
    <property type="entry name" value="YdbS-like_PH"/>
</dbReference>
<sequence length="507" mass="53753">MTAEWCKLDRRTVAVTALTTAGVAVAAGVPTGVGLAKGTGPWAALALVLGGALLLTVGAAAVDDLRWRRTSYRVGAERVELRSGILVRNRRSLARERIRSVDLTANPLLRIFGLTNVKIGTGESTGAGEGSLMLHPVTREEGERLRTELLHRAPAGGDDDAGSAGGGDGVVAGELARLDPSWVRFAPMSFLTPTIGVAAFGVVLQVAEWFGLQEGVISWALDLLRGLPLLLALLSVVVTGIVVGVLGSLAVFVEMWWQFRLEREPNGTLRVRRGLLTTRSVSLEERRLRGVELVEPLGNRLLGGARLDAVATGLVRPKEGSRTDHKTLLPPAPRADADRVAAAVLREPVAPTASVRLTGHPPAARARRLRWAVLAALVPPAVLAVLGALLTDVLLHLAWITALVLLPVAVLLALEAYRNLGHGLTGGYLVTRHGSVRRTTVALQRRGVIGWTATQSIFQRRAGLLTLTATTAAGAGAYSIYDVGQEQGLAFAEEAVPDLFGPFLDRT</sequence>
<evidence type="ECO:0000313" key="3">
    <source>
        <dbReference type="EMBL" id="SFQ05218.1"/>
    </source>
</evidence>
<feature type="transmembrane region" description="Helical" evidence="1">
    <location>
        <begin position="371"/>
        <end position="390"/>
    </location>
</feature>
<dbReference type="AlphaFoldDB" id="A0A1I5VCD6"/>
<feature type="transmembrane region" description="Helical" evidence="1">
    <location>
        <begin position="227"/>
        <end position="253"/>
    </location>
</feature>
<proteinExistence type="predicted"/>
<keyword evidence="1" id="KW-0812">Transmembrane</keyword>
<evidence type="ECO:0000256" key="1">
    <source>
        <dbReference type="SAM" id="Phobius"/>
    </source>
</evidence>
<feature type="transmembrane region" description="Helical" evidence="1">
    <location>
        <begin position="396"/>
        <end position="414"/>
    </location>
</feature>
<feature type="domain" description="YdbS-like PH" evidence="2">
    <location>
        <begin position="67"/>
        <end position="146"/>
    </location>
</feature>
<protein>
    <submittedName>
        <fullName evidence="3">Putative membrane protein</fullName>
    </submittedName>
</protein>